<keyword evidence="2" id="KW-1185">Reference proteome</keyword>
<reference evidence="1" key="1">
    <citation type="journal article" date="2021" name="New Phytol.">
        <title>Evolutionary innovations through gain and loss of genes in the ectomycorrhizal Boletales.</title>
        <authorList>
            <person name="Wu G."/>
            <person name="Miyauchi S."/>
            <person name="Morin E."/>
            <person name="Kuo A."/>
            <person name="Drula E."/>
            <person name="Varga T."/>
            <person name="Kohler A."/>
            <person name="Feng B."/>
            <person name="Cao Y."/>
            <person name="Lipzen A."/>
            <person name="Daum C."/>
            <person name="Hundley H."/>
            <person name="Pangilinan J."/>
            <person name="Johnson J."/>
            <person name="Barry K."/>
            <person name="LaButti K."/>
            <person name="Ng V."/>
            <person name="Ahrendt S."/>
            <person name="Min B."/>
            <person name="Choi I.G."/>
            <person name="Park H."/>
            <person name="Plett J.M."/>
            <person name="Magnuson J."/>
            <person name="Spatafora J.W."/>
            <person name="Nagy L.G."/>
            <person name="Henrissat B."/>
            <person name="Grigoriev I.V."/>
            <person name="Yang Z.L."/>
            <person name="Xu J."/>
            <person name="Martin F.M."/>
        </authorList>
    </citation>
    <scope>NUCLEOTIDE SEQUENCE</scope>
    <source>
        <strain evidence="1">ATCC 28755</strain>
    </source>
</reference>
<accession>A0ACB8AN16</accession>
<evidence type="ECO:0000313" key="2">
    <source>
        <dbReference type="Proteomes" id="UP000790377"/>
    </source>
</evidence>
<protein>
    <submittedName>
        <fullName evidence="1">Uncharacterized protein</fullName>
    </submittedName>
</protein>
<dbReference type="Proteomes" id="UP000790377">
    <property type="component" value="Unassembled WGS sequence"/>
</dbReference>
<evidence type="ECO:0000313" key="1">
    <source>
        <dbReference type="EMBL" id="KAH7914662.1"/>
    </source>
</evidence>
<organism evidence="1 2">
    <name type="scientific">Hygrophoropsis aurantiaca</name>
    <dbReference type="NCBI Taxonomy" id="72124"/>
    <lineage>
        <taxon>Eukaryota</taxon>
        <taxon>Fungi</taxon>
        <taxon>Dikarya</taxon>
        <taxon>Basidiomycota</taxon>
        <taxon>Agaricomycotina</taxon>
        <taxon>Agaricomycetes</taxon>
        <taxon>Agaricomycetidae</taxon>
        <taxon>Boletales</taxon>
        <taxon>Coniophorineae</taxon>
        <taxon>Hygrophoropsidaceae</taxon>
        <taxon>Hygrophoropsis</taxon>
    </lineage>
</organism>
<sequence>MSLPLPESTTVLIVGAGPTGLAAALSLIHHDFRDFVIVDAVVQGENTSRALVIHAATLEALDSIGCGQVLVDKGFKAQSITIRNRTSELIRTDFSYLKPHTPHPYALALPQNITEQVLGQKLKDLAVHVHRPKRVVGMKRNVRDSLVTDVSFDDGSVISTKYVIGADGARSVVRTTAGIGFADPDGDNSTHVLSQMTLADVTFKGGDISSRGFVGVLNPDTFFLCVDFPNSTNELLAQNGQEISDRIYRIASSIPVADGPPPSHPPKEFMQALVDKYGPTYMSSDPSVNPTPLKKSKPGGSYRVLRVN</sequence>
<comment type="caution">
    <text evidence="1">The sequence shown here is derived from an EMBL/GenBank/DDBJ whole genome shotgun (WGS) entry which is preliminary data.</text>
</comment>
<proteinExistence type="predicted"/>
<gene>
    <name evidence="1" type="ORF">BJ138DRAFT_1177118</name>
</gene>
<name>A0ACB8AN16_9AGAM</name>
<dbReference type="EMBL" id="MU267610">
    <property type="protein sequence ID" value="KAH7914662.1"/>
    <property type="molecule type" value="Genomic_DNA"/>
</dbReference>